<dbReference type="eggNOG" id="COG0270">
    <property type="taxonomic scope" value="Bacteria"/>
</dbReference>
<evidence type="ECO:0000313" key="9">
    <source>
        <dbReference type="Proteomes" id="UP000053675"/>
    </source>
</evidence>
<evidence type="ECO:0000256" key="5">
    <source>
        <dbReference type="ARBA" id="ARBA00022747"/>
    </source>
</evidence>
<dbReference type="EMBL" id="JMQM01000001">
    <property type="protein sequence ID" value="KFB11463.1"/>
    <property type="molecule type" value="Genomic_DNA"/>
</dbReference>
<dbReference type="InterPro" id="IPR029063">
    <property type="entry name" value="SAM-dependent_MTases_sf"/>
</dbReference>
<evidence type="ECO:0000256" key="6">
    <source>
        <dbReference type="ARBA" id="ARBA00047422"/>
    </source>
</evidence>
<dbReference type="InterPro" id="IPR001525">
    <property type="entry name" value="C5_MeTfrase"/>
</dbReference>
<dbReference type="Proteomes" id="UP000053675">
    <property type="component" value="Unassembled WGS sequence"/>
</dbReference>
<name>A0A084UES7_9HYPH</name>
<evidence type="ECO:0000256" key="1">
    <source>
        <dbReference type="ARBA" id="ARBA00011975"/>
    </source>
</evidence>
<dbReference type="GO" id="GO:0009307">
    <property type="term" value="P:DNA restriction-modification system"/>
    <property type="evidence" value="ECO:0007669"/>
    <property type="project" value="UniProtKB-KW"/>
</dbReference>
<keyword evidence="9" id="KW-1185">Reference proteome</keyword>
<evidence type="ECO:0000256" key="2">
    <source>
        <dbReference type="ARBA" id="ARBA00022603"/>
    </source>
</evidence>
<gene>
    <name evidence="8" type="ORF">EL18_02511</name>
</gene>
<keyword evidence="2 7" id="KW-0489">Methyltransferase</keyword>
<keyword evidence="4 7" id="KW-0949">S-adenosyl-L-methionine</keyword>
<dbReference type="PANTHER" id="PTHR10629">
    <property type="entry name" value="CYTOSINE-SPECIFIC METHYLTRANSFERASE"/>
    <property type="match status" value="1"/>
</dbReference>
<reference evidence="8 9" key="1">
    <citation type="submission" date="2014-05" db="EMBL/GenBank/DDBJ databases">
        <title>Draft Genome Sequence of Nitratireductor basaltis Strain UMTGB225, A Marine Bacterium Isolated from Green Barrel Tunicate.</title>
        <authorList>
            <person name="Gan H.Y."/>
        </authorList>
    </citation>
    <scope>NUCLEOTIDE SEQUENCE [LARGE SCALE GENOMIC DNA]</scope>
    <source>
        <strain evidence="8 9">UMTGB225</strain>
    </source>
</reference>
<comment type="catalytic activity">
    <reaction evidence="6">
        <text>a 2'-deoxycytidine in DNA + S-adenosyl-L-methionine = a 5-methyl-2'-deoxycytidine in DNA + S-adenosyl-L-homocysteine + H(+)</text>
        <dbReference type="Rhea" id="RHEA:13681"/>
        <dbReference type="Rhea" id="RHEA-COMP:11369"/>
        <dbReference type="Rhea" id="RHEA-COMP:11370"/>
        <dbReference type="ChEBI" id="CHEBI:15378"/>
        <dbReference type="ChEBI" id="CHEBI:57856"/>
        <dbReference type="ChEBI" id="CHEBI:59789"/>
        <dbReference type="ChEBI" id="CHEBI:85452"/>
        <dbReference type="ChEBI" id="CHEBI:85454"/>
        <dbReference type="EC" id="2.1.1.37"/>
    </reaction>
</comment>
<dbReference type="Pfam" id="PF00145">
    <property type="entry name" value="DNA_methylase"/>
    <property type="match status" value="1"/>
</dbReference>
<accession>A0A084UES7</accession>
<dbReference type="InterPro" id="IPR050390">
    <property type="entry name" value="C5-Methyltransferase"/>
</dbReference>
<comment type="similarity">
    <text evidence="7">Belongs to the class I-like SAM-binding methyltransferase superfamily. C5-methyltransferase family.</text>
</comment>
<dbReference type="Gene3D" id="3.90.120.10">
    <property type="entry name" value="DNA Methylase, subunit A, domain 2"/>
    <property type="match status" value="1"/>
</dbReference>
<protein>
    <recommendedName>
        <fullName evidence="1">DNA (cytosine-5-)-methyltransferase</fullName>
        <ecNumber evidence="1">2.1.1.37</ecNumber>
    </recommendedName>
</protein>
<comment type="caution">
    <text evidence="8">The sequence shown here is derived from an EMBL/GenBank/DDBJ whole genome shotgun (WGS) entry which is preliminary data.</text>
</comment>
<dbReference type="SUPFAM" id="SSF53335">
    <property type="entry name" value="S-adenosyl-L-methionine-dependent methyltransferases"/>
    <property type="match status" value="1"/>
</dbReference>
<dbReference type="GO" id="GO:0003677">
    <property type="term" value="F:DNA binding"/>
    <property type="evidence" value="ECO:0007669"/>
    <property type="project" value="TreeGrafter"/>
</dbReference>
<comment type="caution">
    <text evidence="7">Lacks conserved residue(s) required for the propagation of feature annotation.</text>
</comment>
<dbReference type="EC" id="2.1.1.37" evidence="1"/>
<dbReference type="PRINTS" id="PR00105">
    <property type="entry name" value="C5METTRFRASE"/>
</dbReference>
<proteinExistence type="inferred from homology"/>
<dbReference type="GO" id="GO:0003886">
    <property type="term" value="F:DNA (cytosine-5-)-methyltransferase activity"/>
    <property type="evidence" value="ECO:0007669"/>
    <property type="project" value="UniProtKB-EC"/>
</dbReference>
<dbReference type="STRING" id="472175.EL18_02511"/>
<keyword evidence="3 7" id="KW-0808">Transferase</keyword>
<dbReference type="AlphaFoldDB" id="A0A084UES7"/>
<sequence>MKLIRELKPKAVMLENVTGALQASNAMHRLRILARMAALGYDAEWRILSGPDFGLPQKRRRAILVGFRRGIMHRFSWPEPLAKNAPTVGEALYDLMAAKGWAHVDEWKERANGYAPTIIGGSQKKGGIDLAQPKSRESWRELGVDPGHYAKAAPDRDAPRDHMPKLTLEMMARLQGFLDDWQLQGSNLQKFRQIANAFPPAMAQAIGLSILRVLTGYKVDLEKEQKRLHRKSLNLKAVPDNVDPYPSDWDGEELTVG</sequence>
<dbReference type="GO" id="GO:0044027">
    <property type="term" value="P:negative regulation of gene expression via chromosomal CpG island methylation"/>
    <property type="evidence" value="ECO:0007669"/>
    <property type="project" value="TreeGrafter"/>
</dbReference>
<evidence type="ECO:0000256" key="4">
    <source>
        <dbReference type="ARBA" id="ARBA00022691"/>
    </source>
</evidence>
<evidence type="ECO:0000256" key="3">
    <source>
        <dbReference type="ARBA" id="ARBA00022679"/>
    </source>
</evidence>
<evidence type="ECO:0000313" key="8">
    <source>
        <dbReference type="EMBL" id="KFB11463.1"/>
    </source>
</evidence>
<dbReference type="Gene3D" id="3.40.50.150">
    <property type="entry name" value="Vaccinia Virus protein VP39"/>
    <property type="match status" value="1"/>
</dbReference>
<dbReference type="PATRIC" id="fig|472175.3.peg.2503"/>
<keyword evidence="5" id="KW-0680">Restriction system</keyword>
<evidence type="ECO:0000256" key="7">
    <source>
        <dbReference type="PROSITE-ProRule" id="PRU01016"/>
    </source>
</evidence>
<organism evidence="8 9">
    <name type="scientific">Nitratireductor basaltis</name>
    <dbReference type="NCBI Taxonomy" id="472175"/>
    <lineage>
        <taxon>Bacteria</taxon>
        <taxon>Pseudomonadati</taxon>
        <taxon>Pseudomonadota</taxon>
        <taxon>Alphaproteobacteria</taxon>
        <taxon>Hyphomicrobiales</taxon>
        <taxon>Phyllobacteriaceae</taxon>
        <taxon>Nitratireductor</taxon>
    </lineage>
</organism>
<dbReference type="PROSITE" id="PS51679">
    <property type="entry name" value="SAM_MT_C5"/>
    <property type="match status" value="1"/>
</dbReference>
<dbReference type="PANTHER" id="PTHR10629:SF52">
    <property type="entry name" value="DNA (CYTOSINE-5)-METHYLTRANSFERASE 1"/>
    <property type="match status" value="1"/>
</dbReference>
<dbReference type="GO" id="GO:0032259">
    <property type="term" value="P:methylation"/>
    <property type="evidence" value="ECO:0007669"/>
    <property type="project" value="UniProtKB-KW"/>
</dbReference>